<dbReference type="HAMAP" id="MF_00772">
    <property type="entry name" value="OGT"/>
    <property type="match status" value="1"/>
</dbReference>
<evidence type="ECO:0000256" key="8">
    <source>
        <dbReference type="ARBA" id="ARBA00023159"/>
    </source>
</evidence>
<evidence type="ECO:0000256" key="13">
    <source>
        <dbReference type="PIRSR" id="PIRSR000409-1"/>
    </source>
</evidence>
<dbReference type="SUPFAM" id="SSF57884">
    <property type="entry name" value="Ada DNA repair protein, N-terminal domain (N-Ada 10)"/>
    <property type="match status" value="1"/>
</dbReference>
<dbReference type="EC" id="2.1.1.63" evidence="12"/>
<evidence type="ECO:0000256" key="7">
    <source>
        <dbReference type="ARBA" id="ARBA00023015"/>
    </source>
</evidence>
<dbReference type="Gene3D" id="1.10.10.10">
    <property type="entry name" value="Winged helix-like DNA-binding domain superfamily/Winged helix DNA-binding domain"/>
    <property type="match status" value="1"/>
</dbReference>
<dbReference type="GO" id="GO:0032259">
    <property type="term" value="P:methylation"/>
    <property type="evidence" value="ECO:0007669"/>
    <property type="project" value="UniProtKB-KW"/>
</dbReference>
<dbReference type="InterPro" id="IPR009057">
    <property type="entry name" value="Homeodomain-like_sf"/>
</dbReference>
<dbReference type="STRING" id="445961.IW15_05350"/>
<dbReference type="GO" id="GO:0005737">
    <property type="term" value="C:cytoplasm"/>
    <property type="evidence" value="ECO:0007669"/>
    <property type="project" value="UniProtKB-SubCell"/>
</dbReference>
<evidence type="ECO:0000313" key="17">
    <source>
        <dbReference type="Proteomes" id="UP000028705"/>
    </source>
</evidence>
<dbReference type="InterPro" id="IPR014048">
    <property type="entry name" value="MethylDNA_cys_MeTrfase_DNA-bd"/>
</dbReference>
<dbReference type="Pfam" id="PF01035">
    <property type="entry name" value="DNA_binding_1"/>
    <property type="match status" value="1"/>
</dbReference>
<comment type="miscellaneous">
    <text evidence="12">This enzyme catalyzes only one turnover and therefore is not strictly catalytic. According to one definition, an enzyme is a biocatalyst that acts repeatedly and over many reaction cycles.</text>
</comment>
<dbReference type="Pfam" id="PF12833">
    <property type="entry name" value="HTH_18"/>
    <property type="match status" value="1"/>
</dbReference>
<organism evidence="16 17">
    <name type="scientific">Chryseobacterium soli</name>
    <dbReference type="NCBI Taxonomy" id="445961"/>
    <lineage>
        <taxon>Bacteria</taxon>
        <taxon>Pseudomonadati</taxon>
        <taxon>Bacteroidota</taxon>
        <taxon>Flavobacteriia</taxon>
        <taxon>Flavobacteriales</taxon>
        <taxon>Weeksellaceae</taxon>
        <taxon>Chryseobacterium group</taxon>
        <taxon>Chryseobacterium</taxon>
    </lineage>
</organism>
<evidence type="ECO:0000256" key="6">
    <source>
        <dbReference type="ARBA" id="ARBA00022763"/>
    </source>
</evidence>
<dbReference type="GO" id="GO:0003908">
    <property type="term" value="F:methylated-DNA-[protein]-cysteine S-methyltransferase activity"/>
    <property type="evidence" value="ECO:0007669"/>
    <property type="project" value="UniProtKB-UniRule"/>
</dbReference>
<feature type="binding site" evidence="14">
    <location>
        <position position="38"/>
    </location>
    <ligand>
        <name>Zn(2+)</name>
        <dbReference type="ChEBI" id="CHEBI:29105"/>
    </ligand>
</feature>
<dbReference type="NCBIfam" id="TIGR00589">
    <property type="entry name" value="ogt"/>
    <property type="match status" value="1"/>
</dbReference>
<evidence type="ECO:0000256" key="11">
    <source>
        <dbReference type="ARBA" id="ARBA00049348"/>
    </source>
</evidence>
<keyword evidence="5 12" id="KW-0808">Transferase</keyword>
<dbReference type="InterPro" id="IPR036388">
    <property type="entry name" value="WH-like_DNA-bd_sf"/>
</dbReference>
<feature type="active site" description="Nucleophile; methyl group acceptor" evidence="12">
    <location>
        <position position="315"/>
    </location>
</feature>
<dbReference type="OrthoDB" id="9802228at2"/>
<keyword evidence="9" id="KW-0804">Transcription</keyword>
<comment type="function">
    <text evidence="12">Involved in the cellular defense against the biological effects of O6-methylguanine (O6-MeG) and O4-methylthymine (O4-MeT) in DNA. Repairs the methylated nucleobase in DNA by stoichiometrically transferring the methyl group to a cysteine residue in the enzyme. This is a suicide reaction: the enzyme is irreversibly inactivated.</text>
</comment>
<evidence type="ECO:0000256" key="12">
    <source>
        <dbReference type="HAMAP-Rule" id="MF_00772"/>
    </source>
</evidence>
<dbReference type="PANTHER" id="PTHR10815:SF5">
    <property type="entry name" value="METHYLATED-DNA--PROTEIN-CYSTEINE METHYLTRANSFERASE"/>
    <property type="match status" value="1"/>
</dbReference>
<keyword evidence="8" id="KW-0010">Activator</keyword>
<feature type="active site" description="Nucleophile; methyl group acceptor from methylphosphotriester" evidence="13">
    <location>
        <position position="34"/>
    </location>
</feature>
<accession>A0A086ADU7</accession>
<feature type="binding site" evidence="14">
    <location>
        <position position="68"/>
    </location>
    <ligand>
        <name>Zn(2+)</name>
        <dbReference type="ChEBI" id="CHEBI:29105"/>
    </ligand>
</feature>
<dbReference type="SMART" id="SM00342">
    <property type="entry name" value="HTH_ARAC"/>
    <property type="match status" value="1"/>
</dbReference>
<keyword evidence="10 12" id="KW-0234">DNA repair</keyword>
<dbReference type="PIRSF" id="PIRSF000409">
    <property type="entry name" value="Ada"/>
    <property type="match status" value="1"/>
</dbReference>
<keyword evidence="7" id="KW-0805">Transcription regulation</keyword>
<sequence length="347" mass="39618">MKLTEDRMYQASLDKDSSFEGSYWMAVKTTGIFCRPTCTARKPKKENVEFFFETEKAIEKGYRPCKICKPLDKLNETPAYIQGLLEELQQDASLKIKDSDLVERNIEPVTVRRWFLKNHGMTFQAFQREFRINKAFKKIKSGESIIEVALDSGYESLSGFNERFKGILGISPKNTQKQNIIDLKRIETPLGTMFACAVEEGICLLEFTDRKNIEKQFQSLSKAMNAEIVQGENKHFVQLEKELKEYFEGKRIQFDVPLYTTGTEFQKKVWELLSQIPIGETRTYKQQSVLFGNPKAVRAVGTANGINKIAIIIPCHRVIGSSGELVGYAGGIWRKQKLLELEGAILL</sequence>
<comment type="catalytic activity">
    <reaction evidence="11 12">
        <text>a 6-O-methyl-2'-deoxyguanosine in DNA + L-cysteinyl-[protein] = S-methyl-L-cysteinyl-[protein] + a 2'-deoxyguanosine in DNA</text>
        <dbReference type="Rhea" id="RHEA:24000"/>
        <dbReference type="Rhea" id="RHEA-COMP:10131"/>
        <dbReference type="Rhea" id="RHEA-COMP:10132"/>
        <dbReference type="Rhea" id="RHEA-COMP:11367"/>
        <dbReference type="Rhea" id="RHEA-COMP:11368"/>
        <dbReference type="ChEBI" id="CHEBI:29950"/>
        <dbReference type="ChEBI" id="CHEBI:82612"/>
        <dbReference type="ChEBI" id="CHEBI:85445"/>
        <dbReference type="ChEBI" id="CHEBI:85448"/>
        <dbReference type="EC" id="2.1.1.63"/>
    </reaction>
</comment>
<name>A0A086ADU7_9FLAO</name>
<dbReference type="Gene3D" id="3.30.160.70">
    <property type="entry name" value="Methylated DNA-protein cysteine methyltransferase domain"/>
    <property type="match status" value="1"/>
</dbReference>
<comment type="similarity">
    <text evidence="2 12">Belongs to the MGMT family.</text>
</comment>
<evidence type="ECO:0000256" key="3">
    <source>
        <dbReference type="ARBA" id="ARBA00022490"/>
    </source>
</evidence>
<evidence type="ECO:0000259" key="15">
    <source>
        <dbReference type="PROSITE" id="PS01124"/>
    </source>
</evidence>
<comment type="catalytic activity">
    <reaction evidence="1 12">
        <text>a 4-O-methyl-thymidine in DNA + L-cysteinyl-[protein] = a thymidine in DNA + S-methyl-L-cysteinyl-[protein]</text>
        <dbReference type="Rhea" id="RHEA:53428"/>
        <dbReference type="Rhea" id="RHEA-COMP:10131"/>
        <dbReference type="Rhea" id="RHEA-COMP:10132"/>
        <dbReference type="Rhea" id="RHEA-COMP:13555"/>
        <dbReference type="Rhea" id="RHEA-COMP:13556"/>
        <dbReference type="ChEBI" id="CHEBI:29950"/>
        <dbReference type="ChEBI" id="CHEBI:82612"/>
        <dbReference type="ChEBI" id="CHEBI:137386"/>
        <dbReference type="ChEBI" id="CHEBI:137387"/>
        <dbReference type="EC" id="2.1.1.63"/>
    </reaction>
</comment>
<dbReference type="Gene3D" id="1.10.10.60">
    <property type="entry name" value="Homeodomain-like"/>
    <property type="match status" value="1"/>
</dbReference>
<dbReference type="GO" id="GO:0003700">
    <property type="term" value="F:DNA-binding transcription factor activity"/>
    <property type="evidence" value="ECO:0007669"/>
    <property type="project" value="InterPro"/>
</dbReference>
<dbReference type="InterPro" id="IPR016221">
    <property type="entry name" value="Bifunct_regulatory_prot_Ada"/>
</dbReference>
<evidence type="ECO:0000256" key="10">
    <source>
        <dbReference type="ARBA" id="ARBA00023204"/>
    </source>
</evidence>
<evidence type="ECO:0000256" key="5">
    <source>
        <dbReference type="ARBA" id="ARBA00022679"/>
    </source>
</evidence>
<dbReference type="InterPro" id="IPR035451">
    <property type="entry name" value="Ada-like_dom_sf"/>
</dbReference>
<dbReference type="InterPro" id="IPR023546">
    <property type="entry name" value="MGMT"/>
</dbReference>
<dbReference type="SUPFAM" id="SSF53155">
    <property type="entry name" value="Methylated DNA-protein cysteine methyltransferase domain"/>
    <property type="match status" value="1"/>
</dbReference>
<evidence type="ECO:0000256" key="2">
    <source>
        <dbReference type="ARBA" id="ARBA00008711"/>
    </source>
</evidence>
<comment type="caution">
    <text evidence="16">The sequence shown here is derived from an EMBL/GenBank/DDBJ whole genome shotgun (WGS) entry which is preliminary data.</text>
</comment>
<dbReference type="Gene3D" id="3.40.10.10">
    <property type="entry name" value="DNA Methylphosphotriester Repair Domain"/>
    <property type="match status" value="1"/>
</dbReference>
<protein>
    <recommendedName>
        <fullName evidence="12">Methylated-DNA--protein-cysteine methyltransferase</fullName>
        <ecNumber evidence="12">2.1.1.63</ecNumber>
    </recommendedName>
    <alternativeName>
        <fullName evidence="12">6-O-methylguanine-DNA methyltransferase</fullName>
        <shortName evidence="12">MGMT</shortName>
    </alternativeName>
    <alternativeName>
        <fullName evidence="12">O-6-methylguanine-DNA-alkyltransferase</fullName>
    </alternativeName>
</protein>
<dbReference type="InterPro" id="IPR036631">
    <property type="entry name" value="MGMT_N_sf"/>
</dbReference>
<dbReference type="Pfam" id="PF02805">
    <property type="entry name" value="Ada_Zn_binding"/>
    <property type="match status" value="1"/>
</dbReference>
<dbReference type="GO" id="GO:0008270">
    <property type="term" value="F:zinc ion binding"/>
    <property type="evidence" value="ECO:0007669"/>
    <property type="project" value="InterPro"/>
</dbReference>
<evidence type="ECO:0000256" key="4">
    <source>
        <dbReference type="ARBA" id="ARBA00022603"/>
    </source>
</evidence>
<feature type="binding site" evidence="14">
    <location>
        <position position="34"/>
    </location>
    <ligand>
        <name>Zn(2+)</name>
        <dbReference type="ChEBI" id="CHEBI:29105"/>
    </ligand>
</feature>
<dbReference type="EMBL" id="JPRH01000001">
    <property type="protein sequence ID" value="KFF14861.1"/>
    <property type="molecule type" value="Genomic_DNA"/>
</dbReference>
<dbReference type="PROSITE" id="PS01124">
    <property type="entry name" value="HTH_ARAC_FAMILY_2"/>
    <property type="match status" value="1"/>
</dbReference>
<keyword evidence="14" id="KW-0862">Zinc</keyword>
<comment type="subcellular location">
    <subcellularLocation>
        <location evidence="12">Cytoplasm</location>
    </subcellularLocation>
</comment>
<dbReference type="AlphaFoldDB" id="A0A086ADU7"/>
<dbReference type="eggNOG" id="COG2169">
    <property type="taxonomic scope" value="Bacteria"/>
</dbReference>
<dbReference type="InterPro" id="IPR036217">
    <property type="entry name" value="MethylDNA_cys_MeTrfase_DNAb"/>
</dbReference>
<feature type="domain" description="HTH araC/xylS-type" evidence="15">
    <location>
        <begin position="105"/>
        <end position="178"/>
    </location>
</feature>
<feature type="binding site" evidence="14">
    <location>
        <position position="65"/>
    </location>
    <ligand>
        <name>Zn(2+)</name>
        <dbReference type="ChEBI" id="CHEBI:29105"/>
    </ligand>
</feature>
<evidence type="ECO:0000313" key="16">
    <source>
        <dbReference type="EMBL" id="KFF14861.1"/>
    </source>
</evidence>
<proteinExistence type="inferred from homology"/>
<dbReference type="CDD" id="cd06445">
    <property type="entry name" value="ATase"/>
    <property type="match status" value="1"/>
</dbReference>
<feature type="active site" description="Nucleophile; methyl group acceptor from either O6-methylguanine or O4-methylthymine" evidence="13">
    <location>
        <position position="315"/>
    </location>
</feature>
<keyword evidence="3 12" id="KW-0963">Cytoplasm</keyword>
<keyword evidence="14" id="KW-0479">Metal-binding</keyword>
<dbReference type="InterPro" id="IPR004026">
    <property type="entry name" value="Ada_DNA_repair_Zn-bd"/>
</dbReference>
<dbReference type="GO" id="GO:0043565">
    <property type="term" value="F:sequence-specific DNA binding"/>
    <property type="evidence" value="ECO:0007669"/>
    <property type="project" value="InterPro"/>
</dbReference>
<dbReference type="Proteomes" id="UP000028705">
    <property type="component" value="Unassembled WGS sequence"/>
</dbReference>
<dbReference type="SUPFAM" id="SSF46689">
    <property type="entry name" value="Homeodomain-like"/>
    <property type="match status" value="1"/>
</dbReference>
<dbReference type="InterPro" id="IPR008332">
    <property type="entry name" value="MethylG_MeTrfase_N"/>
</dbReference>
<dbReference type="GO" id="GO:0006307">
    <property type="term" value="P:DNA alkylation repair"/>
    <property type="evidence" value="ECO:0007669"/>
    <property type="project" value="UniProtKB-UniRule"/>
</dbReference>
<dbReference type="FunFam" id="1.10.10.10:FF:000214">
    <property type="entry name" value="Methylated-DNA--protein-cysteine methyltransferase"/>
    <property type="match status" value="1"/>
</dbReference>
<gene>
    <name evidence="16" type="ORF">IW15_05350</name>
</gene>
<comment type="cofactor">
    <cofactor evidence="14">
        <name>Zn(2+)</name>
        <dbReference type="ChEBI" id="CHEBI:29105"/>
    </cofactor>
    <text evidence="14">Binds 1 zinc ion per subunit.</text>
</comment>
<dbReference type="PROSITE" id="PS00374">
    <property type="entry name" value="MGMT"/>
    <property type="match status" value="1"/>
</dbReference>
<evidence type="ECO:0000256" key="1">
    <source>
        <dbReference type="ARBA" id="ARBA00001286"/>
    </source>
</evidence>
<keyword evidence="6 12" id="KW-0227">DNA damage</keyword>
<dbReference type="Pfam" id="PF02870">
    <property type="entry name" value="Methyltransf_1N"/>
    <property type="match status" value="1"/>
</dbReference>
<evidence type="ECO:0000256" key="9">
    <source>
        <dbReference type="ARBA" id="ARBA00023163"/>
    </source>
</evidence>
<evidence type="ECO:0000256" key="14">
    <source>
        <dbReference type="PIRSR" id="PIRSR000409-3"/>
    </source>
</evidence>
<reference evidence="16 17" key="1">
    <citation type="submission" date="2014-07" db="EMBL/GenBank/DDBJ databases">
        <title>Genome of Chryseobacterium soli DSM 19298.</title>
        <authorList>
            <person name="Stropko S.J."/>
            <person name="Pipes S.E."/>
            <person name="Newman J."/>
        </authorList>
    </citation>
    <scope>NUCLEOTIDE SEQUENCE [LARGE SCALE GENOMIC DNA]</scope>
    <source>
        <strain evidence="16 17">DSM 19298</strain>
    </source>
</reference>
<keyword evidence="17" id="KW-1185">Reference proteome</keyword>
<dbReference type="SUPFAM" id="SSF46767">
    <property type="entry name" value="Methylated DNA-protein cysteine methyltransferase, C-terminal domain"/>
    <property type="match status" value="1"/>
</dbReference>
<dbReference type="InterPro" id="IPR001497">
    <property type="entry name" value="MethylDNA_cys_MeTrfase_AS"/>
</dbReference>
<dbReference type="eggNOG" id="COG0350">
    <property type="taxonomic scope" value="Bacteria"/>
</dbReference>
<dbReference type="PANTHER" id="PTHR10815">
    <property type="entry name" value="METHYLATED-DNA--PROTEIN-CYSTEINE METHYLTRANSFERASE"/>
    <property type="match status" value="1"/>
</dbReference>
<keyword evidence="4 12" id="KW-0489">Methyltransferase</keyword>
<dbReference type="InterPro" id="IPR018060">
    <property type="entry name" value="HTH_AraC"/>
</dbReference>